<keyword evidence="6" id="KW-1185">Reference proteome</keyword>
<dbReference type="InterPro" id="IPR050812">
    <property type="entry name" value="Preph/Arog_dehydrog"/>
</dbReference>
<name>A0A1G6ZGH9_PEPNI</name>
<comment type="pathway">
    <text evidence="3">Amino-acid biosynthesis.</text>
</comment>
<dbReference type="InterPro" id="IPR046826">
    <property type="entry name" value="PDH_N"/>
</dbReference>
<dbReference type="PANTHER" id="PTHR21363">
    <property type="entry name" value="PREPHENATE DEHYDROGENASE"/>
    <property type="match status" value="1"/>
</dbReference>
<protein>
    <submittedName>
        <fullName evidence="5">Prephenate dehydrogenase</fullName>
    </submittedName>
</protein>
<keyword evidence="2" id="KW-0560">Oxidoreductase</keyword>
<dbReference type="GO" id="GO:0004665">
    <property type="term" value="F:prephenate dehydrogenase (NADP+) activity"/>
    <property type="evidence" value="ECO:0007669"/>
    <property type="project" value="InterPro"/>
</dbReference>
<accession>A0A1G6ZGH9</accession>
<dbReference type="InterPro" id="IPR003099">
    <property type="entry name" value="Prephen_DH"/>
</dbReference>
<dbReference type="PROSITE" id="PS51176">
    <property type="entry name" value="PDH_ADH"/>
    <property type="match status" value="1"/>
</dbReference>
<dbReference type="SUPFAM" id="SSF51735">
    <property type="entry name" value="NAD(P)-binding Rossmann-fold domains"/>
    <property type="match status" value="1"/>
</dbReference>
<dbReference type="GO" id="GO:0008977">
    <property type="term" value="F:prephenate dehydrogenase (NAD+) activity"/>
    <property type="evidence" value="ECO:0007669"/>
    <property type="project" value="InterPro"/>
</dbReference>
<dbReference type="Gene3D" id="1.10.3660.10">
    <property type="entry name" value="6-phosphogluconate dehydrogenase C-terminal like domain"/>
    <property type="match status" value="1"/>
</dbReference>
<reference evidence="5 6" key="1">
    <citation type="submission" date="2016-10" db="EMBL/GenBank/DDBJ databases">
        <authorList>
            <person name="de Groot N.N."/>
        </authorList>
    </citation>
    <scope>NUCLEOTIDE SEQUENCE [LARGE SCALE GENOMIC DNA]</scope>
    <source>
        <strain evidence="5 6">DSM 20475</strain>
    </source>
</reference>
<evidence type="ECO:0000256" key="2">
    <source>
        <dbReference type="ARBA" id="ARBA00023002"/>
    </source>
</evidence>
<dbReference type="SUPFAM" id="SSF48179">
    <property type="entry name" value="6-phosphogluconate dehydrogenase C-terminal domain-like"/>
    <property type="match status" value="1"/>
</dbReference>
<evidence type="ECO:0000313" key="6">
    <source>
        <dbReference type="Proteomes" id="UP000198995"/>
    </source>
</evidence>
<evidence type="ECO:0000256" key="1">
    <source>
        <dbReference type="ARBA" id="ARBA00007964"/>
    </source>
</evidence>
<evidence type="ECO:0000256" key="3">
    <source>
        <dbReference type="ARBA" id="ARBA00029440"/>
    </source>
</evidence>
<dbReference type="AlphaFoldDB" id="A0A1G6ZGH9"/>
<dbReference type="STRING" id="2741.SAMN04489866_11310"/>
<dbReference type="InterPro" id="IPR008927">
    <property type="entry name" value="6-PGluconate_DH-like_C_sf"/>
</dbReference>
<dbReference type="Gene3D" id="3.40.50.720">
    <property type="entry name" value="NAD(P)-binding Rossmann-like Domain"/>
    <property type="match status" value="1"/>
</dbReference>
<dbReference type="EMBL" id="FNAF01000013">
    <property type="protein sequence ID" value="SDE01347.1"/>
    <property type="molecule type" value="Genomic_DNA"/>
</dbReference>
<dbReference type="GO" id="GO:0006571">
    <property type="term" value="P:tyrosine biosynthetic process"/>
    <property type="evidence" value="ECO:0007669"/>
    <property type="project" value="InterPro"/>
</dbReference>
<comment type="similarity">
    <text evidence="1">Belongs to the prephenate/arogenate dehydrogenase family.</text>
</comment>
<sequence length="287" mass="31271">MTFLIVGLGLIGGSLAKAISGRTDHLVVGLDTNAAVVAQAVDEGAIARRATERDLQTADVVIVALHPQATIDYLKDNWRKFSPETMIFDTCGVKGAIYEALAVELAGEGPIFIGGHPMAGRERYGYDHALVDLFDGASLILTPRPFREQPVLAEIDRFAKAIGFARTVITTPEAHDRIIAYTSQLAHVVSSAYMMSPTADLQAGFSAGSFRDLTRVARLDANLWRDLFLFNAPDLVHEIDELIAHLLDLRRAIDAGDGVLLKSLLAEGSRRKESNDADMAAWREEDE</sequence>
<dbReference type="InterPro" id="IPR036291">
    <property type="entry name" value="NAD(P)-bd_dom_sf"/>
</dbReference>
<feature type="domain" description="Prephenate/arogenate dehydrogenase" evidence="4">
    <location>
        <begin position="1"/>
        <end position="283"/>
    </location>
</feature>
<dbReference type="Pfam" id="PF20463">
    <property type="entry name" value="PDH_C"/>
    <property type="match status" value="1"/>
</dbReference>
<dbReference type="Pfam" id="PF02153">
    <property type="entry name" value="PDH_N"/>
    <property type="match status" value="1"/>
</dbReference>
<evidence type="ECO:0000259" key="4">
    <source>
        <dbReference type="PROSITE" id="PS51176"/>
    </source>
</evidence>
<dbReference type="RefSeq" id="WP_091792268.1">
    <property type="nucleotide sequence ID" value="NZ_FNAF01000013.1"/>
</dbReference>
<proteinExistence type="inferred from homology"/>
<dbReference type="PANTHER" id="PTHR21363:SF0">
    <property type="entry name" value="PREPHENATE DEHYDROGENASE [NADP(+)]"/>
    <property type="match status" value="1"/>
</dbReference>
<evidence type="ECO:0000313" key="5">
    <source>
        <dbReference type="EMBL" id="SDE01347.1"/>
    </source>
</evidence>
<dbReference type="Proteomes" id="UP000198995">
    <property type="component" value="Unassembled WGS sequence"/>
</dbReference>
<dbReference type="GO" id="GO:0070403">
    <property type="term" value="F:NAD+ binding"/>
    <property type="evidence" value="ECO:0007669"/>
    <property type="project" value="InterPro"/>
</dbReference>
<gene>
    <name evidence="5" type="ORF">SAMN04489866_11310</name>
</gene>
<organism evidence="5 6">
    <name type="scientific">Peptococcus niger</name>
    <dbReference type="NCBI Taxonomy" id="2741"/>
    <lineage>
        <taxon>Bacteria</taxon>
        <taxon>Bacillati</taxon>
        <taxon>Bacillota</taxon>
        <taxon>Clostridia</taxon>
        <taxon>Eubacteriales</taxon>
        <taxon>Peptococcaceae</taxon>
        <taxon>Peptococcus</taxon>
    </lineage>
</organism>
<dbReference type="OrthoDB" id="9802008at2"/>
<dbReference type="InterPro" id="IPR046825">
    <property type="entry name" value="PDH_C"/>
</dbReference>